<reference evidence="2 3" key="2">
    <citation type="submission" date="2024-05" db="EMBL/GenBank/DDBJ databases">
        <authorList>
            <person name="Chen Y."/>
            <person name="Shah S."/>
            <person name="Dougan E. K."/>
            <person name="Thang M."/>
            <person name="Chan C."/>
        </authorList>
    </citation>
    <scope>NUCLEOTIDE SEQUENCE [LARGE SCALE GENOMIC DNA]</scope>
</reference>
<evidence type="ECO:0000313" key="3">
    <source>
        <dbReference type="Proteomes" id="UP001152797"/>
    </source>
</evidence>
<dbReference type="Proteomes" id="UP001152797">
    <property type="component" value="Unassembled WGS sequence"/>
</dbReference>
<sequence>MAVVPVPDGGAGSDRLIIAPKPGDYLPLNPGEACADVRVQFSGSIAGPCAFWLEANGTVGSMNVLDKVPSEPVVWHKVPEGQHRVQLVLWTPAGMDASLRPSKPEDLSSFDSRGSATVDFRVKRFEDFIPSYEWKEVERWHQLPPGLEIVGDFSSCRSCRAKIPDCWPWRVQVQGQAEAMEVLVRRESTMAELLEQLQLSESTHEVVWCDADGKHEYTLKPNWTAQQADLFKYRDQVQVRRFATMVD</sequence>
<dbReference type="EMBL" id="CAMXCT030000613">
    <property type="protein sequence ID" value="CAL4768434.1"/>
    <property type="molecule type" value="Genomic_DNA"/>
</dbReference>
<comment type="caution">
    <text evidence="1">The sequence shown here is derived from an EMBL/GenBank/DDBJ whole genome shotgun (WGS) entry which is preliminary data.</text>
</comment>
<reference evidence="1" key="1">
    <citation type="submission" date="2022-10" db="EMBL/GenBank/DDBJ databases">
        <authorList>
            <person name="Chen Y."/>
            <person name="Dougan E. K."/>
            <person name="Chan C."/>
            <person name="Rhodes N."/>
            <person name="Thang M."/>
        </authorList>
    </citation>
    <scope>NUCLEOTIDE SEQUENCE</scope>
</reference>
<proteinExistence type="predicted"/>
<dbReference type="AlphaFoldDB" id="A0A9P1BWQ3"/>
<organism evidence="1">
    <name type="scientific">Cladocopium goreaui</name>
    <dbReference type="NCBI Taxonomy" id="2562237"/>
    <lineage>
        <taxon>Eukaryota</taxon>
        <taxon>Sar</taxon>
        <taxon>Alveolata</taxon>
        <taxon>Dinophyceae</taxon>
        <taxon>Suessiales</taxon>
        <taxon>Symbiodiniaceae</taxon>
        <taxon>Cladocopium</taxon>
    </lineage>
</organism>
<dbReference type="EMBL" id="CAMXCT020000613">
    <property type="protein sequence ID" value="CAL1134497.1"/>
    <property type="molecule type" value="Genomic_DNA"/>
</dbReference>
<protein>
    <submittedName>
        <fullName evidence="1">Uncharacterized protein</fullName>
    </submittedName>
</protein>
<evidence type="ECO:0000313" key="2">
    <source>
        <dbReference type="EMBL" id="CAL4768434.1"/>
    </source>
</evidence>
<name>A0A9P1BWQ3_9DINO</name>
<accession>A0A9P1BWQ3</accession>
<dbReference type="EMBL" id="CAMXCT010000613">
    <property type="protein sequence ID" value="CAI3981122.1"/>
    <property type="molecule type" value="Genomic_DNA"/>
</dbReference>
<dbReference type="OrthoDB" id="412970at2759"/>
<evidence type="ECO:0000313" key="1">
    <source>
        <dbReference type="EMBL" id="CAI3981122.1"/>
    </source>
</evidence>
<gene>
    <name evidence="1" type="ORF">C1SCF055_LOCUS8942</name>
</gene>
<keyword evidence="3" id="KW-1185">Reference proteome</keyword>